<reference evidence="3" key="2">
    <citation type="submission" date="2015-01" db="EMBL/GenBank/DDBJ databases">
        <title>Evolutionary Origins and Diversification of the Mycorrhizal Mutualists.</title>
        <authorList>
            <consortium name="DOE Joint Genome Institute"/>
            <consortium name="Mycorrhizal Genomics Consortium"/>
            <person name="Kohler A."/>
            <person name="Kuo A."/>
            <person name="Nagy L.G."/>
            <person name="Floudas D."/>
            <person name="Copeland A."/>
            <person name="Barry K.W."/>
            <person name="Cichocki N."/>
            <person name="Veneault-Fourrey C."/>
            <person name="LaButti K."/>
            <person name="Lindquist E.A."/>
            <person name="Lipzen A."/>
            <person name="Lundell T."/>
            <person name="Morin E."/>
            <person name="Murat C."/>
            <person name="Riley R."/>
            <person name="Ohm R."/>
            <person name="Sun H."/>
            <person name="Tunlid A."/>
            <person name="Henrissat B."/>
            <person name="Grigoriev I.V."/>
            <person name="Hibbett D.S."/>
            <person name="Martin F."/>
        </authorList>
    </citation>
    <scope>NUCLEOTIDE SEQUENCE [LARGE SCALE GENOMIC DNA]</scope>
    <source>
        <strain evidence="3">LaAM-08-1</strain>
    </source>
</reference>
<evidence type="ECO:0000256" key="1">
    <source>
        <dbReference type="SAM" id="MobiDB-lite"/>
    </source>
</evidence>
<dbReference type="HOGENOM" id="CLU_763053_0_0_1"/>
<feature type="region of interest" description="Disordered" evidence="1">
    <location>
        <begin position="173"/>
        <end position="222"/>
    </location>
</feature>
<evidence type="ECO:0000313" key="2">
    <source>
        <dbReference type="EMBL" id="KIJ91294.1"/>
    </source>
</evidence>
<keyword evidence="3" id="KW-1185">Reference proteome</keyword>
<gene>
    <name evidence="2" type="ORF">K443DRAFT_14518</name>
</gene>
<feature type="region of interest" description="Disordered" evidence="1">
    <location>
        <begin position="117"/>
        <end position="161"/>
    </location>
</feature>
<organism evidence="2 3">
    <name type="scientific">Laccaria amethystina LaAM-08-1</name>
    <dbReference type="NCBI Taxonomy" id="1095629"/>
    <lineage>
        <taxon>Eukaryota</taxon>
        <taxon>Fungi</taxon>
        <taxon>Dikarya</taxon>
        <taxon>Basidiomycota</taxon>
        <taxon>Agaricomycotina</taxon>
        <taxon>Agaricomycetes</taxon>
        <taxon>Agaricomycetidae</taxon>
        <taxon>Agaricales</taxon>
        <taxon>Agaricineae</taxon>
        <taxon>Hydnangiaceae</taxon>
        <taxon>Laccaria</taxon>
    </lineage>
</organism>
<protein>
    <submittedName>
        <fullName evidence="2">Uncharacterized protein</fullName>
    </submittedName>
</protein>
<feature type="compositionally biased region" description="Basic residues" evidence="1">
    <location>
        <begin position="185"/>
        <end position="197"/>
    </location>
</feature>
<dbReference type="Proteomes" id="UP000054477">
    <property type="component" value="Unassembled WGS sequence"/>
</dbReference>
<proteinExistence type="predicted"/>
<feature type="region of interest" description="Disordered" evidence="1">
    <location>
        <begin position="318"/>
        <end position="363"/>
    </location>
</feature>
<feature type="region of interest" description="Disordered" evidence="1">
    <location>
        <begin position="248"/>
        <end position="282"/>
    </location>
</feature>
<evidence type="ECO:0000313" key="3">
    <source>
        <dbReference type="Proteomes" id="UP000054477"/>
    </source>
</evidence>
<feature type="compositionally biased region" description="Polar residues" evidence="1">
    <location>
        <begin position="120"/>
        <end position="146"/>
    </location>
</feature>
<reference evidence="2 3" key="1">
    <citation type="submission" date="2014-04" db="EMBL/GenBank/DDBJ databases">
        <authorList>
            <consortium name="DOE Joint Genome Institute"/>
            <person name="Kuo A."/>
            <person name="Kohler A."/>
            <person name="Nagy L.G."/>
            <person name="Floudas D."/>
            <person name="Copeland A."/>
            <person name="Barry K.W."/>
            <person name="Cichocki N."/>
            <person name="Veneault-Fourrey C."/>
            <person name="LaButti K."/>
            <person name="Lindquist E.A."/>
            <person name="Lipzen A."/>
            <person name="Lundell T."/>
            <person name="Morin E."/>
            <person name="Murat C."/>
            <person name="Sun H."/>
            <person name="Tunlid A."/>
            <person name="Henrissat B."/>
            <person name="Grigoriev I.V."/>
            <person name="Hibbett D.S."/>
            <person name="Martin F."/>
            <person name="Nordberg H.P."/>
            <person name="Cantor M.N."/>
            <person name="Hua S.X."/>
        </authorList>
    </citation>
    <scope>NUCLEOTIDE SEQUENCE [LARGE SCALE GENOMIC DNA]</scope>
    <source>
        <strain evidence="2 3">LaAM-08-1</strain>
    </source>
</reference>
<feature type="compositionally biased region" description="Polar residues" evidence="1">
    <location>
        <begin position="327"/>
        <end position="342"/>
    </location>
</feature>
<sequence>MFWTHSLEIKRGQAANPATNKEWFDLLECILNGERDYEFDEPPSMDSDDSNDGDPDMLRLSHVSELKQVLAGDVGYMDDEPDDKDRPNFVPILEEYIYGTAELGFFPESRVRVNDPRRNYTGTESGESVECPTTSKSSVVNKQTHPSSTTTTTLDDIHPRLPPHRHRLIATATSSSHRAPPASIHLRRPQPPHHGRRGNATSSTKRAPAMSTERCGHATSPKRRCARTMQHVNGPLRTCDDVPNVVTNHGTTPQNDHHTRDRAPPQASAGDVDTTQRGGGRHVTECDVASTRQSMTMSLFVVAVYGRHNAPACHSWQPENEEEQCGHATSPNPRNARITSRMSSPSASSPHHTTERPIVATSL</sequence>
<dbReference type="AlphaFoldDB" id="A0A0C9WHJ3"/>
<accession>A0A0C9WHJ3</accession>
<name>A0A0C9WHJ3_9AGAR</name>
<dbReference type="EMBL" id="KN839027">
    <property type="protein sequence ID" value="KIJ91294.1"/>
    <property type="molecule type" value="Genomic_DNA"/>
</dbReference>